<evidence type="ECO:0000256" key="1">
    <source>
        <dbReference type="SAM" id="MobiDB-lite"/>
    </source>
</evidence>
<feature type="region of interest" description="Disordered" evidence="1">
    <location>
        <begin position="54"/>
        <end position="74"/>
    </location>
</feature>
<gene>
    <name evidence="2" type="ORF">GCM10010145_17570</name>
</gene>
<comment type="caution">
    <text evidence="2">The sequence shown here is derived from an EMBL/GenBank/DDBJ whole genome shotgun (WGS) entry which is preliminary data.</text>
</comment>
<proteinExistence type="predicted"/>
<sequence>MHTEQPGEQPEQQQRTPPPEGRTRTAQLLRGCHVSHATEATRCMEADRYKKANQGALQLRKSRLPQLAPPWPGP</sequence>
<reference evidence="2" key="2">
    <citation type="submission" date="2020-09" db="EMBL/GenBank/DDBJ databases">
        <authorList>
            <person name="Sun Q."/>
            <person name="Ohkuma M."/>
        </authorList>
    </citation>
    <scope>NUCLEOTIDE SEQUENCE</scope>
    <source>
        <strain evidence="2">JCM 3131</strain>
    </source>
</reference>
<dbReference type="Proteomes" id="UP000620156">
    <property type="component" value="Unassembled WGS sequence"/>
</dbReference>
<evidence type="ECO:0000313" key="2">
    <source>
        <dbReference type="EMBL" id="GGQ49207.1"/>
    </source>
</evidence>
<feature type="region of interest" description="Disordered" evidence="1">
    <location>
        <begin position="1"/>
        <end position="23"/>
    </location>
</feature>
<evidence type="ECO:0000313" key="3">
    <source>
        <dbReference type="Proteomes" id="UP000620156"/>
    </source>
</evidence>
<feature type="compositionally biased region" description="Low complexity" evidence="1">
    <location>
        <begin position="1"/>
        <end position="15"/>
    </location>
</feature>
<organism evidence="2 3">
    <name type="scientific">Streptomyces ruber</name>
    <dbReference type="NCBI Taxonomy" id="83378"/>
    <lineage>
        <taxon>Bacteria</taxon>
        <taxon>Bacillati</taxon>
        <taxon>Actinomycetota</taxon>
        <taxon>Actinomycetes</taxon>
        <taxon>Kitasatosporales</taxon>
        <taxon>Streptomycetaceae</taxon>
        <taxon>Streptomyces</taxon>
    </lineage>
</organism>
<name>A0A918BBG5_9ACTN</name>
<keyword evidence="3" id="KW-1185">Reference proteome</keyword>
<accession>A0A918BBG5</accession>
<dbReference type="EMBL" id="BMQK01000003">
    <property type="protein sequence ID" value="GGQ49207.1"/>
    <property type="molecule type" value="Genomic_DNA"/>
</dbReference>
<reference evidence="2" key="1">
    <citation type="journal article" date="2014" name="Int. J. Syst. Evol. Microbiol.">
        <title>Complete genome sequence of Corynebacterium casei LMG S-19264T (=DSM 44701T), isolated from a smear-ripened cheese.</title>
        <authorList>
            <consortium name="US DOE Joint Genome Institute (JGI-PGF)"/>
            <person name="Walter F."/>
            <person name="Albersmeier A."/>
            <person name="Kalinowski J."/>
            <person name="Ruckert C."/>
        </authorList>
    </citation>
    <scope>NUCLEOTIDE SEQUENCE</scope>
    <source>
        <strain evidence="2">JCM 3131</strain>
    </source>
</reference>
<protein>
    <submittedName>
        <fullName evidence="2">Uncharacterized protein</fullName>
    </submittedName>
</protein>
<dbReference type="AlphaFoldDB" id="A0A918BBG5"/>